<feature type="region of interest" description="Disordered" evidence="1">
    <location>
        <begin position="1"/>
        <end position="56"/>
    </location>
</feature>
<dbReference type="RefSeq" id="WP_354699756.1">
    <property type="nucleotide sequence ID" value="NZ_CP114014.1"/>
</dbReference>
<organism evidence="3">
    <name type="scientific">Paraconexibacter sp. AEG42_29</name>
    <dbReference type="NCBI Taxonomy" id="2997339"/>
    <lineage>
        <taxon>Bacteria</taxon>
        <taxon>Bacillati</taxon>
        <taxon>Actinomycetota</taxon>
        <taxon>Thermoleophilia</taxon>
        <taxon>Solirubrobacterales</taxon>
        <taxon>Paraconexibacteraceae</taxon>
        <taxon>Paraconexibacter</taxon>
    </lineage>
</organism>
<feature type="transmembrane region" description="Helical" evidence="2">
    <location>
        <begin position="66"/>
        <end position="87"/>
    </location>
</feature>
<dbReference type="AlphaFoldDB" id="A0AAU7APA0"/>
<dbReference type="EMBL" id="CP114014">
    <property type="protein sequence ID" value="XAY03199.1"/>
    <property type="molecule type" value="Genomic_DNA"/>
</dbReference>
<dbReference type="InterPro" id="IPR013783">
    <property type="entry name" value="Ig-like_fold"/>
</dbReference>
<dbReference type="GO" id="GO:0005975">
    <property type="term" value="P:carbohydrate metabolic process"/>
    <property type="evidence" value="ECO:0007669"/>
    <property type="project" value="UniProtKB-ARBA"/>
</dbReference>
<gene>
    <name evidence="3" type="ORF">DSM112329_00011</name>
</gene>
<evidence type="ECO:0000256" key="1">
    <source>
        <dbReference type="SAM" id="MobiDB-lite"/>
    </source>
</evidence>
<keyword evidence="2" id="KW-0472">Membrane</keyword>
<protein>
    <recommendedName>
        <fullName evidence="4">CARDB domain-containing protein</fullName>
    </recommendedName>
</protein>
<evidence type="ECO:0000313" key="3">
    <source>
        <dbReference type="EMBL" id="XAY03199.1"/>
    </source>
</evidence>
<name>A0AAU7APA0_9ACTN</name>
<feature type="compositionally biased region" description="Gly residues" evidence="1">
    <location>
        <begin position="35"/>
        <end position="44"/>
    </location>
</feature>
<sequence length="401" mass="41522">MSFFDDEPTRAAPRARPAPRPRKPADAGARRAPVRGGGSGGGSGPRSPGRSGGSAADDQTLLVRRLVAGGGGLLVLILLVLGVNGCLNSRKDRALKDYTRNVATVLSTSQTDVALPFFQLLNVGADNPSDLTASVRQYALAANEAVKQANGFDVPDDMVRAQNSLMLVLHLRATAISKIADKIADAQAKGRDNAAAVESALKQIAGQMRAFDASDVIYTQRVRPYILDALKAAGVSGPDLPAAQFLPDIGWLDEDNIAGVLNAQRAEGGTGANPEPKPGLHGHGLISVAVGDTVLAPSPATNRPAVGASATFNVKIANQGDNDETDVIVRVSIKAGAAKAVVGTRTVASTKSKTETVVPVTVANPPTGNPAILTAEVVKVPGEKTLDPDNNKQTYTVLFSR</sequence>
<evidence type="ECO:0000256" key="2">
    <source>
        <dbReference type="SAM" id="Phobius"/>
    </source>
</evidence>
<dbReference type="Gene3D" id="2.60.40.10">
    <property type="entry name" value="Immunoglobulins"/>
    <property type="match status" value="1"/>
</dbReference>
<evidence type="ECO:0008006" key="4">
    <source>
        <dbReference type="Google" id="ProtNLM"/>
    </source>
</evidence>
<feature type="compositionally biased region" description="Low complexity" evidence="1">
    <location>
        <begin position="45"/>
        <end position="56"/>
    </location>
</feature>
<keyword evidence="2" id="KW-0812">Transmembrane</keyword>
<reference evidence="3" key="1">
    <citation type="submission" date="2022-12" db="EMBL/GenBank/DDBJ databases">
        <title>Paraconexibacter alkalitolerans sp. nov. and Baekduia alba sp. nov., isolated from soil and emended description of the genera Paraconexibacter (Chun et al., 2020) and Baekduia (An et al., 2020).</title>
        <authorList>
            <person name="Vieira S."/>
            <person name="Huber K.J."/>
            <person name="Geppert A."/>
            <person name="Wolf J."/>
            <person name="Neumann-Schaal M."/>
            <person name="Muesken M."/>
            <person name="Overmann J."/>
        </authorList>
    </citation>
    <scope>NUCLEOTIDE SEQUENCE</scope>
    <source>
        <strain evidence="3">AEG42_29</strain>
    </source>
</reference>
<keyword evidence="2" id="KW-1133">Transmembrane helix</keyword>
<proteinExistence type="predicted"/>
<accession>A0AAU7APA0</accession>
<dbReference type="KEGG" id="parq:DSM112329_00011"/>